<feature type="compositionally biased region" description="Basic and acidic residues" evidence="1">
    <location>
        <begin position="17"/>
        <end position="26"/>
    </location>
</feature>
<protein>
    <submittedName>
        <fullName evidence="2">Uncharacterized protein</fullName>
    </submittedName>
</protein>
<dbReference type="GeneID" id="7840733"/>
<dbReference type="InParanoid" id="Q24IM7"/>
<feature type="compositionally biased region" description="Polar residues" evidence="1">
    <location>
        <begin position="1"/>
        <end position="16"/>
    </location>
</feature>
<reference evidence="3" key="1">
    <citation type="journal article" date="2006" name="PLoS Biol.">
        <title>Macronuclear genome sequence of the ciliate Tetrahymena thermophila, a model eukaryote.</title>
        <authorList>
            <person name="Eisen J.A."/>
            <person name="Coyne R.S."/>
            <person name="Wu M."/>
            <person name="Wu D."/>
            <person name="Thiagarajan M."/>
            <person name="Wortman J.R."/>
            <person name="Badger J.H."/>
            <person name="Ren Q."/>
            <person name="Amedeo P."/>
            <person name="Jones K.M."/>
            <person name="Tallon L.J."/>
            <person name="Delcher A.L."/>
            <person name="Salzberg S.L."/>
            <person name="Silva J.C."/>
            <person name="Haas B.J."/>
            <person name="Majoros W.H."/>
            <person name="Farzad M."/>
            <person name="Carlton J.M."/>
            <person name="Smith R.K. Jr."/>
            <person name="Garg J."/>
            <person name="Pearlman R.E."/>
            <person name="Karrer K.M."/>
            <person name="Sun L."/>
            <person name="Manning G."/>
            <person name="Elde N.C."/>
            <person name="Turkewitz A.P."/>
            <person name="Asai D.J."/>
            <person name="Wilkes D.E."/>
            <person name="Wang Y."/>
            <person name="Cai H."/>
            <person name="Collins K."/>
            <person name="Stewart B.A."/>
            <person name="Lee S.R."/>
            <person name="Wilamowska K."/>
            <person name="Weinberg Z."/>
            <person name="Ruzzo W.L."/>
            <person name="Wloga D."/>
            <person name="Gaertig J."/>
            <person name="Frankel J."/>
            <person name="Tsao C.-C."/>
            <person name="Gorovsky M.A."/>
            <person name="Keeling P.J."/>
            <person name="Waller R.F."/>
            <person name="Patron N.J."/>
            <person name="Cherry J.M."/>
            <person name="Stover N.A."/>
            <person name="Krieger C.J."/>
            <person name="del Toro C."/>
            <person name="Ryder H.F."/>
            <person name="Williamson S.C."/>
            <person name="Barbeau R.A."/>
            <person name="Hamilton E.P."/>
            <person name="Orias E."/>
        </authorList>
    </citation>
    <scope>NUCLEOTIDE SEQUENCE [LARGE SCALE GENOMIC DNA]</scope>
    <source>
        <strain evidence="3">SB210</strain>
    </source>
</reference>
<feature type="compositionally biased region" description="Basic and acidic residues" evidence="1">
    <location>
        <begin position="534"/>
        <end position="545"/>
    </location>
</feature>
<dbReference type="Proteomes" id="UP000009168">
    <property type="component" value="Unassembled WGS sequence"/>
</dbReference>
<feature type="compositionally biased region" description="Polar residues" evidence="1">
    <location>
        <begin position="143"/>
        <end position="164"/>
    </location>
</feature>
<proteinExistence type="predicted"/>
<gene>
    <name evidence="2" type="ORF">TTHERM_00918480</name>
</gene>
<dbReference type="KEGG" id="tet:TTHERM_00918480"/>
<sequence>MLNYLANQEKNALSDNPKNHSQDVNKRFSYAVKNNMNSENERQASFKSQKQSQTQDQSNKSRSKILDGQKFIDMQGEDEELNPKFALLDAETASANNQSILKTRNVSKKKSLDSWDQEDPGFTDVRSFGNTLSAFKSKQFYQNNRPFPYRNQPNFPQKFGNRSNFHFGGTSNSSSNQQTSNLRNQKETNNQLVVSSQKFSPKQMEYSQKVQLEGRFIDGINQKNNGERNIEEGNTSEEEEEKNSQMLRVTEEQFLKWENKEIAKDIYQNQLMKKYGDSQINQNAFYNFHLSNSPNSLQPLAEMKIYGNSFNSLRKDQEQNQQETNTQQQQLQQKLKKIDLNTNLKFPTQNNQQILFPSSFNINLHIQNNQQVLQQFKSQQRLKSFQQYKYHTNYYKDSHSQLEENKAANFFNNQNTSIQYNQISQDNSNLKNVVEPKEILGYLDLEKEDNEENQSNSFINKPIQVINTLSSKVAPIHSKKIYNQEEFESEADSIINSRVLDFNFNTQIKSKSLSPLRFPKHRAIPPIRLRQKKREREEGQHDYDGNRSIQNLVGDSEHQNQQNQILLIKNISLIQKNIQNQKQTNIPSTNIHSPGNFQQVDQLLNIISPSLYPQQLNLQQQNIQQIQNQYQNYSQQQQIIPQNQNIDQSSNILLSKQYENENSNNNIQNKQFEITQIQSKNDIKVNQVNANSTSSDKMKVFQLKFNGNQFGKSPSSQENITTTPSYIQKYVKKKQSPSPRQQSPWLNAQNQAQNNIPSLIINQIQSLDQQALIQKKFSQNSLTRKDSSHIYHLDSSQKIKNTIDSKVMIQTGSPKSGQLLNQYQQHIDFMDYIQGKSANIGQKQSNTTISDKQDEIKKQNYPKIDQNIIQNQNSNIVTQNNQDNKFNAGLDNKQRLDPVRKVKTAFVPNQQPKQQHLNQSFQGKVNKNNQKFHKFGQQKKVKNTKQTEETNFKQEYTNNKNQDHNQLLIMNSFKNKQNIQQKQEELQVN</sequence>
<keyword evidence="3" id="KW-1185">Reference proteome</keyword>
<evidence type="ECO:0000313" key="2">
    <source>
        <dbReference type="EMBL" id="EAS07598.2"/>
    </source>
</evidence>
<dbReference type="RefSeq" id="XP_001027840.2">
    <property type="nucleotide sequence ID" value="XM_001027840.2"/>
</dbReference>
<evidence type="ECO:0000313" key="3">
    <source>
        <dbReference type="Proteomes" id="UP000009168"/>
    </source>
</evidence>
<evidence type="ECO:0000256" key="1">
    <source>
        <dbReference type="SAM" id="MobiDB-lite"/>
    </source>
</evidence>
<feature type="region of interest" description="Disordered" evidence="1">
    <location>
        <begin position="1"/>
        <end position="67"/>
    </location>
</feature>
<feature type="compositionally biased region" description="Low complexity" evidence="1">
    <location>
        <begin position="45"/>
        <end position="60"/>
    </location>
</feature>
<feature type="region of interest" description="Disordered" evidence="1">
    <location>
        <begin position="143"/>
        <end position="190"/>
    </location>
</feature>
<dbReference type="HOGENOM" id="CLU_313428_0_0_1"/>
<feature type="region of interest" description="Disordered" evidence="1">
    <location>
        <begin position="221"/>
        <end position="245"/>
    </location>
</feature>
<feature type="compositionally biased region" description="Low complexity" evidence="1">
    <location>
        <begin position="170"/>
        <end position="181"/>
    </location>
</feature>
<dbReference type="AlphaFoldDB" id="Q24IM7"/>
<name>Q24IM7_TETTS</name>
<feature type="region of interest" description="Disordered" evidence="1">
    <location>
        <begin position="525"/>
        <end position="550"/>
    </location>
</feature>
<organism evidence="2 3">
    <name type="scientific">Tetrahymena thermophila (strain SB210)</name>
    <dbReference type="NCBI Taxonomy" id="312017"/>
    <lineage>
        <taxon>Eukaryota</taxon>
        <taxon>Sar</taxon>
        <taxon>Alveolata</taxon>
        <taxon>Ciliophora</taxon>
        <taxon>Intramacronucleata</taxon>
        <taxon>Oligohymenophorea</taxon>
        <taxon>Hymenostomatida</taxon>
        <taxon>Tetrahymenina</taxon>
        <taxon>Tetrahymenidae</taxon>
        <taxon>Tetrahymena</taxon>
    </lineage>
</organism>
<accession>Q24IM7</accession>
<dbReference type="EMBL" id="GG662213">
    <property type="protein sequence ID" value="EAS07598.2"/>
    <property type="molecule type" value="Genomic_DNA"/>
</dbReference>